<keyword evidence="8" id="KW-1185">Reference proteome</keyword>
<evidence type="ECO:0000313" key="6">
    <source>
        <dbReference type="EMBL" id="TCS69288.1"/>
    </source>
</evidence>
<reference evidence="6 7" key="2">
    <citation type="submission" date="2019-03" db="EMBL/GenBank/DDBJ databases">
        <title>Genomic Encyclopedia of Type Strains, Phase IV (KMG-IV): sequencing the most valuable type-strain genomes for metagenomic binning, comparative biology and taxonomic classification.</title>
        <authorList>
            <person name="Goeker M."/>
        </authorList>
    </citation>
    <scope>NUCLEOTIDE SEQUENCE [LARGE SCALE GENOMIC DNA]</scope>
    <source>
        <strain evidence="6 7">DSM 103426</strain>
    </source>
</reference>
<name>A0A4R3JR27_9FIRM</name>
<evidence type="ECO:0000256" key="2">
    <source>
        <dbReference type="ARBA" id="ARBA00023122"/>
    </source>
</evidence>
<dbReference type="EMBL" id="BHEO01000008">
    <property type="protein sequence ID" value="GBU06240.1"/>
    <property type="molecule type" value="Genomic_DNA"/>
</dbReference>
<protein>
    <submittedName>
        <fullName evidence="6">CBS domain protein</fullName>
    </submittedName>
</protein>
<dbReference type="InterPro" id="IPR036318">
    <property type="entry name" value="FAD-bd_PCMH-like_sf"/>
</dbReference>
<dbReference type="Gene3D" id="3.10.580.10">
    <property type="entry name" value="CBS-domain"/>
    <property type="match status" value="1"/>
</dbReference>
<dbReference type="InterPro" id="IPR005170">
    <property type="entry name" value="Transptr-assoc_dom"/>
</dbReference>
<gene>
    <name evidence="6" type="ORF">EDD74_10443</name>
    <name evidence="5" type="ORF">FAEUMB_27810</name>
</gene>
<dbReference type="RefSeq" id="WP_008975422.1">
    <property type="nucleotide sequence ID" value="NZ_BHEO01000008.1"/>
</dbReference>
<evidence type="ECO:0000256" key="3">
    <source>
        <dbReference type="PROSITE-ProRule" id="PRU00703"/>
    </source>
</evidence>
<dbReference type="GO" id="GO:0050660">
    <property type="term" value="F:flavin adenine dinucleotide binding"/>
    <property type="evidence" value="ECO:0007669"/>
    <property type="project" value="InterPro"/>
</dbReference>
<dbReference type="FunFam" id="3.10.580.10:FF:000002">
    <property type="entry name" value="Magnesium/cobalt efflux protein CorC"/>
    <property type="match status" value="1"/>
</dbReference>
<dbReference type="PANTHER" id="PTHR22777:SF17">
    <property type="entry name" value="UPF0053 PROTEIN SLL0260"/>
    <property type="match status" value="1"/>
</dbReference>
<evidence type="ECO:0000313" key="8">
    <source>
        <dbReference type="Proteomes" id="UP000702954"/>
    </source>
</evidence>
<evidence type="ECO:0000259" key="4">
    <source>
        <dbReference type="PROSITE" id="PS51371"/>
    </source>
</evidence>
<dbReference type="Gene3D" id="3.30.465.10">
    <property type="match status" value="1"/>
</dbReference>
<evidence type="ECO:0000256" key="1">
    <source>
        <dbReference type="ARBA" id="ARBA00022737"/>
    </source>
</evidence>
<dbReference type="SMART" id="SM01091">
    <property type="entry name" value="CorC_HlyC"/>
    <property type="match status" value="1"/>
</dbReference>
<dbReference type="PROSITE" id="PS51371">
    <property type="entry name" value="CBS"/>
    <property type="match status" value="2"/>
</dbReference>
<comment type="caution">
    <text evidence="6">The sequence shown here is derived from an EMBL/GenBank/DDBJ whole genome shotgun (WGS) entry which is preliminary data.</text>
</comment>
<dbReference type="CDD" id="cd04590">
    <property type="entry name" value="CBS_pair_CorC_HlyC_assoc"/>
    <property type="match status" value="1"/>
</dbReference>
<dbReference type="InterPro" id="IPR046342">
    <property type="entry name" value="CBS_dom_sf"/>
</dbReference>
<accession>A0A4R3JR27</accession>
<dbReference type="PANTHER" id="PTHR22777">
    <property type="entry name" value="HEMOLYSIN-RELATED"/>
    <property type="match status" value="1"/>
</dbReference>
<evidence type="ECO:0000313" key="5">
    <source>
        <dbReference type="EMBL" id="GBU06240.1"/>
    </source>
</evidence>
<reference evidence="5 8" key="1">
    <citation type="journal article" date="2018" name="Int. J. Syst. Evol. Microbiol.">
        <title>Draft Genome Sequence of Faecalimonas umbilicata JCM 30896T, an Acetate-Producing Bacterium Isolated from Human Feces.</title>
        <authorList>
            <person name="Sakamoto M."/>
            <person name="Ikeyama N."/>
            <person name="Yuki M."/>
            <person name="Ohkuma M."/>
        </authorList>
    </citation>
    <scope>NUCLEOTIDE SEQUENCE [LARGE SCALE GENOMIC DNA]</scope>
    <source>
        <strain evidence="5 8">EGH7</strain>
    </source>
</reference>
<dbReference type="InterPro" id="IPR044751">
    <property type="entry name" value="Ion_transp-like_CBS"/>
</dbReference>
<dbReference type="SUPFAM" id="SSF54631">
    <property type="entry name" value="CBS-domain pair"/>
    <property type="match status" value="1"/>
</dbReference>
<dbReference type="AlphaFoldDB" id="A0A4R3JR27"/>
<proteinExistence type="predicted"/>
<organism evidence="6 7">
    <name type="scientific">Faecalimonas umbilicata</name>
    <dbReference type="NCBI Taxonomy" id="1912855"/>
    <lineage>
        <taxon>Bacteria</taxon>
        <taxon>Bacillati</taxon>
        <taxon>Bacillota</taxon>
        <taxon>Clostridia</taxon>
        <taxon>Lachnospirales</taxon>
        <taxon>Lachnospiraceae</taxon>
        <taxon>Faecalimonas</taxon>
    </lineage>
</organism>
<dbReference type="SMART" id="SM00116">
    <property type="entry name" value="CBS"/>
    <property type="match status" value="2"/>
</dbReference>
<dbReference type="SUPFAM" id="SSF56176">
    <property type="entry name" value="FAD-binding/transporter-associated domain-like"/>
    <property type="match status" value="1"/>
</dbReference>
<dbReference type="InterPro" id="IPR016169">
    <property type="entry name" value="FAD-bd_PCMH_sub2"/>
</dbReference>
<keyword evidence="1" id="KW-0677">Repeat</keyword>
<keyword evidence="2 3" id="KW-0129">CBS domain</keyword>
<sequence length="282" mass="33070">MEEERRLWKNLKQIVSGESPESKEEVQEAVEHVVEECGSQGYLEENEVRMIKNVLQYSGKNARDIMTHRKDIVAVDGSETLEHALQFMLDERFTRFPVYEENIDDIIGTIHLRDAMKYYLNKELRPVKVKELKDCLREVSFIPETKGLSRLFKQMNTEKNHLFIVLDEYGQTAGIVAMEDIIEEIVGNIFDEYDEEETLYFRQENGTYLVKGKVALDDLEEILGIEIEDEENETLNGFLISKLERIPAEHETCEVQYDVYCFRILRVDNNMIELVEVEKIED</sequence>
<dbReference type="EMBL" id="SLZV01000004">
    <property type="protein sequence ID" value="TCS69288.1"/>
    <property type="molecule type" value="Genomic_DNA"/>
</dbReference>
<feature type="domain" description="CBS" evidence="4">
    <location>
        <begin position="135"/>
        <end position="192"/>
    </location>
</feature>
<dbReference type="Proteomes" id="UP000294613">
    <property type="component" value="Unassembled WGS sequence"/>
</dbReference>
<dbReference type="Pfam" id="PF03471">
    <property type="entry name" value="CorC_HlyC"/>
    <property type="match status" value="1"/>
</dbReference>
<dbReference type="Pfam" id="PF00571">
    <property type="entry name" value="CBS"/>
    <property type="match status" value="2"/>
</dbReference>
<feature type="domain" description="CBS" evidence="4">
    <location>
        <begin position="66"/>
        <end position="127"/>
    </location>
</feature>
<dbReference type="GO" id="GO:0005886">
    <property type="term" value="C:plasma membrane"/>
    <property type="evidence" value="ECO:0007669"/>
    <property type="project" value="TreeGrafter"/>
</dbReference>
<dbReference type="InterPro" id="IPR000644">
    <property type="entry name" value="CBS_dom"/>
</dbReference>
<dbReference type="Proteomes" id="UP000702954">
    <property type="component" value="Unassembled WGS sequence"/>
</dbReference>
<evidence type="ECO:0000313" key="7">
    <source>
        <dbReference type="Proteomes" id="UP000294613"/>
    </source>
</evidence>